<accession>A0AB34JCA6</accession>
<dbReference type="Proteomes" id="UP001515480">
    <property type="component" value="Unassembled WGS sequence"/>
</dbReference>
<feature type="compositionally biased region" description="Polar residues" evidence="2">
    <location>
        <begin position="1108"/>
        <end position="1125"/>
    </location>
</feature>
<feature type="region of interest" description="Disordered" evidence="2">
    <location>
        <begin position="364"/>
        <end position="390"/>
    </location>
</feature>
<name>A0AB34JCA6_PRYPA</name>
<reference evidence="3 4" key="1">
    <citation type="journal article" date="2024" name="Science">
        <title>Giant polyketide synthase enzymes in the biosynthesis of giant marine polyether toxins.</title>
        <authorList>
            <person name="Fallon T.R."/>
            <person name="Shende V.V."/>
            <person name="Wierzbicki I.H."/>
            <person name="Pendleton A.L."/>
            <person name="Watervoot N.F."/>
            <person name="Auber R.P."/>
            <person name="Gonzalez D.J."/>
            <person name="Wisecaver J.H."/>
            <person name="Moore B.S."/>
        </authorList>
    </citation>
    <scope>NUCLEOTIDE SEQUENCE [LARGE SCALE GENOMIC DNA]</scope>
    <source>
        <strain evidence="3 4">12B1</strain>
    </source>
</reference>
<feature type="compositionally biased region" description="Polar residues" evidence="2">
    <location>
        <begin position="364"/>
        <end position="375"/>
    </location>
</feature>
<evidence type="ECO:0000313" key="4">
    <source>
        <dbReference type="Proteomes" id="UP001515480"/>
    </source>
</evidence>
<dbReference type="AlphaFoldDB" id="A0AB34JCA6"/>
<evidence type="ECO:0000256" key="1">
    <source>
        <dbReference type="SAM" id="Coils"/>
    </source>
</evidence>
<feature type="coiled-coil region" evidence="1">
    <location>
        <begin position="239"/>
        <end position="280"/>
    </location>
</feature>
<evidence type="ECO:0000313" key="3">
    <source>
        <dbReference type="EMBL" id="KAL1519404.1"/>
    </source>
</evidence>
<proteinExistence type="predicted"/>
<protein>
    <submittedName>
        <fullName evidence="3">Uncharacterized protein</fullName>
    </submittedName>
</protein>
<feature type="compositionally biased region" description="Basic and acidic residues" evidence="2">
    <location>
        <begin position="1"/>
        <end position="10"/>
    </location>
</feature>
<feature type="coiled-coil region" evidence="1">
    <location>
        <begin position="731"/>
        <end position="793"/>
    </location>
</feature>
<organism evidence="3 4">
    <name type="scientific">Prymnesium parvum</name>
    <name type="common">Toxic golden alga</name>
    <dbReference type="NCBI Taxonomy" id="97485"/>
    <lineage>
        <taxon>Eukaryota</taxon>
        <taxon>Haptista</taxon>
        <taxon>Haptophyta</taxon>
        <taxon>Prymnesiophyceae</taxon>
        <taxon>Prymnesiales</taxon>
        <taxon>Prymnesiaceae</taxon>
        <taxon>Prymnesium</taxon>
    </lineage>
</organism>
<gene>
    <name evidence="3" type="ORF">AB1Y20_022929</name>
</gene>
<keyword evidence="4" id="KW-1185">Reference proteome</keyword>
<sequence>MLQIPVREEELAPPCSPTKGPGSRLSVRDPNTPHRRGTLKDGHTPDKSMCSLALKGSSKAVEAACVSLFIVQEDAIADAISDSTYHNRLSHASFDDFAFAQSWVQEIVEEALEKWDDSHSWSAPLQVKTLEGSCNETHHEALPIDEVDIDAAKCEDASVPTMEEIGRPAKSEEFHEGMLTSVHCTTTKEEINSEVELAEQVNSIIENTTEMEASISDEESSLPLNTSHKDVVRELWSTVQQLEEERTYLSEKMAELLAALVNTQEDAAQYQLEYDRIQAEGQRLYATYATKCERIKQLGAELEHVRSEAAQAMGLHRAESEAMRSIIMENQVQQDELKAMIEALQCRVQQMQEANEDLHAQVASAKSQLANTSTPPKAPSVESETQVSPPSAFKKAELTMELASNLSPSSMLRKFETATISNEILRSELDRQAAQAMQAAKEAENREHELKNKESEARDELTRQRLEAAEAAQDAAEELEEARSNAASLRRHIHTLLQEADLARAEAEQMMTEVESAKQSVALVEAADAARLAAEEAAATAQRAQAEQAAHIARLESDMSIMYKRHKEEMRLATDRYEDAAARCAALTERCIEQEAAIAAAVQAQAQLQQLHSIIAENSDLMIKMRTVGNFNNEVSGQSNDQASHNDAEDNVNQLQCELRALREKMAAADEARELELAERDIESHDLRQKIVELQLQHTEIVTQLEVSATLNDMLTRVEEKAWEIEEEVTMQHSSQQVARLKEELQRMQQYARELAEFHAVEGEAEVITQEEKDRLQQQVLDGAAELANLEKRLAQHAISTVEMLHEVQSRQAEAEAIAQRAVDDACFSREQTLAVNAELEQMASAKRQVEKQLQAQRELADSQLSEAQQILARERLQGKQEQMEMRQLLNDLKSQLSVENARVTDLESMRMQQVHDYEVQLETAVAEAAAAADAERRAVLARDDARAQAEVAQQDAASMEATMRTVLDEAKAAREEARAATLRAAEEAERRKRMDERAELASKELCAARESLDERWEYERLLNTTLFEEQSKFASLNAKFAAAHDEWNALLAKSSVLAQMEQQAVVSLLQDEMCAMEADQNLLETEMRHLVERCEDLQLQLDSRSALQPLPSSSRGHSQPQITQQRRHRQSMPPMSYLSEGLAPSLDSVEEAPEIMFHDFDVPSEVKYPTAVSADTPSNSVEANRDLDSGTLEKVSGALDALRRVLRPCVQARWRAKAPFSPTESWGMLAREGAS</sequence>
<feature type="coiled-coil region" evidence="1">
    <location>
        <begin position="943"/>
        <end position="1005"/>
    </location>
</feature>
<keyword evidence="1" id="KW-0175">Coiled coil</keyword>
<feature type="region of interest" description="Disordered" evidence="2">
    <location>
        <begin position="435"/>
        <end position="461"/>
    </location>
</feature>
<feature type="compositionally biased region" description="Basic and acidic residues" evidence="2">
    <location>
        <begin position="441"/>
        <end position="461"/>
    </location>
</feature>
<feature type="region of interest" description="Disordered" evidence="2">
    <location>
        <begin position="1"/>
        <end position="46"/>
    </location>
</feature>
<dbReference type="EMBL" id="JBGBPQ010000009">
    <property type="protein sequence ID" value="KAL1519404.1"/>
    <property type="molecule type" value="Genomic_DNA"/>
</dbReference>
<feature type="coiled-coil region" evidence="1">
    <location>
        <begin position="645"/>
        <end position="688"/>
    </location>
</feature>
<feature type="coiled-coil region" evidence="1">
    <location>
        <begin position="836"/>
        <end position="910"/>
    </location>
</feature>
<comment type="caution">
    <text evidence="3">The sequence shown here is derived from an EMBL/GenBank/DDBJ whole genome shotgun (WGS) entry which is preliminary data.</text>
</comment>
<evidence type="ECO:0000256" key="2">
    <source>
        <dbReference type="SAM" id="MobiDB-lite"/>
    </source>
</evidence>
<feature type="region of interest" description="Disordered" evidence="2">
    <location>
        <begin position="1108"/>
        <end position="1142"/>
    </location>
</feature>